<feature type="compositionally biased region" description="Polar residues" evidence="1">
    <location>
        <begin position="1"/>
        <end position="17"/>
    </location>
</feature>
<feature type="compositionally biased region" description="Basic and acidic residues" evidence="1">
    <location>
        <begin position="50"/>
        <end position="74"/>
    </location>
</feature>
<reference evidence="2" key="1">
    <citation type="submission" date="2020-04" db="EMBL/GenBank/DDBJ databases">
        <title>Genome Assembly and Annotation of Botryosphaeria dothidea sdau 11-99, a Latent Pathogen of Apple Fruit Ring Rot in China.</title>
        <authorList>
            <person name="Yu C."/>
            <person name="Diao Y."/>
            <person name="Lu Q."/>
            <person name="Zhao J."/>
            <person name="Cui S."/>
            <person name="Peng C."/>
            <person name="He B."/>
            <person name="Liu H."/>
        </authorList>
    </citation>
    <scope>NUCLEOTIDE SEQUENCE [LARGE SCALE GENOMIC DNA]</scope>
    <source>
        <strain evidence="2">Sdau11-99</strain>
    </source>
</reference>
<evidence type="ECO:0000313" key="2">
    <source>
        <dbReference type="EMBL" id="KAF4309285.1"/>
    </source>
</evidence>
<protein>
    <submittedName>
        <fullName evidence="2">Uncharacterized protein</fullName>
    </submittedName>
</protein>
<gene>
    <name evidence="2" type="ORF">GTA08_BOTSDO02373</name>
</gene>
<dbReference type="Proteomes" id="UP000572817">
    <property type="component" value="Unassembled WGS sequence"/>
</dbReference>
<proteinExistence type="predicted"/>
<evidence type="ECO:0000313" key="3">
    <source>
        <dbReference type="Proteomes" id="UP000572817"/>
    </source>
</evidence>
<accession>A0A8H4IXI9</accession>
<evidence type="ECO:0000256" key="1">
    <source>
        <dbReference type="SAM" id="MobiDB-lite"/>
    </source>
</evidence>
<sequence>MRIRHFTSSDTTSTATRFTMALPTRSSSSHAGPSTAPQPPQTSTAAARQTELEEKISQKRAELSGLEKELEAHRQVHNLPDSNNNKKHKASTNPPTSPPCNIPADNGRPARQDKHERRNKPGAWDPTGHEDDDDDDDDDWRHFLLPRLRSYSYVFLNALHRLNRRQTAYFGIEKVLRELRADARKDRRPLSADNFTDEQRAALEALRTAIEADYRAISVLARTERQDLEPIRGVLEDMAKRVVAAAKEK</sequence>
<feature type="region of interest" description="Disordered" evidence="1">
    <location>
        <begin position="1"/>
        <end position="137"/>
    </location>
</feature>
<keyword evidence="3" id="KW-1185">Reference proteome</keyword>
<comment type="caution">
    <text evidence="2">The sequence shown here is derived from an EMBL/GenBank/DDBJ whole genome shotgun (WGS) entry which is preliminary data.</text>
</comment>
<name>A0A8H4IXI9_9PEZI</name>
<organism evidence="2 3">
    <name type="scientific">Botryosphaeria dothidea</name>
    <dbReference type="NCBI Taxonomy" id="55169"/>
    <lineage>
        <taxon>Eukaryota</taxon>
        <taxon>Fungi</taxon>
        <taxon>Dikarya</taxon>
        <taxon>Ascomycota</taxon>
        <taxon>Pezizomycotina</taxon>
        <taxon>Dothideomycetes</taxon>
        <taxon>Dothideomycetes incertae sedis</taxon>
        <taxon>Botryosphaeriales</taxon>
        <taxon>Botryosphaeriaceae</taxon>
        <taxon>Botryosphaeria</taxon>
    </lineage>
</organism>
<dbReference type="AlphaFoldDB" id="A0A8H4IXI9"/>
<dbReference type="EMBL" id="WWBZ02000016">
    <property type="protein sequence ID" value="KAF4309285.1"/>
    <property type="molecule type" value="Genomic_DNA"/>
</dbReference>